<evidence type="ECO:0000256" key="1">
    <source>
        <dbReference type="SAM" id="Phobius"/>
    </source>
</evidence>
<keyword evidence="1" id="KW-0812">Transmembrane</keyword>
<name>K0RVQ7_THAOC</name>
<evidence type="ECO:0000313" key="3">
    <source>
        <dbReference type="Proteomes" id="UP000266841"/>
    </source>
</evidence>
<dbReference type="OrthoDB" id="43681at2759"/>
<keyword evidence="1" id="KW-1133">Transmembrane helix</keyword>
<organism evidence="2 3">
    <name type="scientific">Thalassiosira oceanica</name>
    <name type="common">Marine diatom</name>
    <dbReference type="NCBI Taxonomy" id="159749"/>
    <lineage>
        <taxon>Eukaryota</taxon>
        <taxon>Sar</taxon>
        <taxon>Stramenopiles</taxon>
        <taxon>Ochrophyta</taxon>
        <taxon>Bacillariophyta</taxon>
        <taxon>Coscinodiscophyceae</taxon>
        <taxon>Thalassiosirophycidae</taxon>
        <taxon>Thalassiosirales</taxon>
        <taxon>Thalassiosiraceae</taxon>
        <taxon>Thalassiosira</taxon>
    </lineage>
</organism>
<feature type="transmembrane region" description="Helical" evidence="1">
    <location>
        <begin position="14"/>
        <end position="35"/>
    </location>
</feature>
<sequence>MYHPWHPIRWQQRIVILLGSIAVGLAITNCVYLGFLSSDKAFGVNYIYDATGQISEAVSSSRYTVEQGLFFLLTVGSFVHSCFDMLIWYLLACACFREGGCTGRNSRMCQNCAVYIATLVVVGVIAAATLVVLVRLKNDEAADSSGVQSIQVESKFNFLIGYGLELAVSLFVFYFITSTVFFSGILGCGRIPIFGGRPYELRKLNSNTPAGEEDEIEGMRFSDV</sequence>
<reference evidence="2 3" key="1">
    <citation type="journal article" date="2012" name="Genome Biol.">
        <title>Genome and low-iron response of an oceanic diatom adapted to chronic iron limitation.</title>
        <authorList>
            <person name="Lommer M."/>
            <person name="Specht M."/>
            <person name="Roy A.S."/>
            <person name="Kraemer L."/>
            <person name="Andreson R."/>
            <person name="Gutowska M.A."/>
            <person name="Wolf J."/>
            <person name="Bergner S.V."/>
            <person name="Schilhabel M.B."/>
            <person name="Klostermeier U.C."/>
            <person name="Beiko R.G."/>
            <person name="Rosenstiel P."/>
            <person name="Hippler M."/>
            <person name="Laroche J."/>
        </authorList>
    </citation>
    <scope>NUCLEOTIDE SEQUENCE [LARGE SCALE GENOMIC DNA]</scope>
    <source>
        <strain evidence="2 3">CCMP1005</strain>
    </source>
</reference>
<dbReference type="AlphaFoldDB" id="K0RVQ7"/>
<evidence type="ECO:0000313" key="2">
    <source>
        <dbReference type="EMBL" id="EJK57908.1"/>
    </source>
</evidence>
<keyword evidence="3" id="KW-1185">Reference proteome</keyword>
<protein>
    <submittedName>
        <fullName evidence="2">Uncharacterized protein</fullName>
    </submittedName>
</protein>
<proteinExistence type="predicted"/>
<gene>
    <name evidence="2" type="ORF">THAOC_22007</name>
</gene>
<dbReference type="EMBL" id="AGNL01026724">
    <property type="protein sequence ID" value="EJK57908.1"/>
    <property type="molecule type" value="Genomic_DNA"/>
</dbReference>
<feature type="transmembrane region" description="Helical" evidence="1">
    <location>
        <begin position="69"/>
        <end position="91"/>
    </location>
</feature>
<feature type="transmembrane region" description="Helical" evidence="1">
    <location>
        <begin position="112"/>
        <end position="136"/>
    </location>
</feature>
<keyword evidence="1" id="KW-0472">Membrane</keyword>
<accession>K0RVQ7</accession>
<dbReference type="Proteomes" id="UP000266841">
    <property type="component" value="Unassembled WGS sequence"/>
</dbReference>
<comment type="caution">
    <text evidence="2">The sequence shown here is derived from an EMBL/GenBank/DDBJ whole genome shotgun (WGS) entry which is preliminary data.</text>
</comment>